<evidence type="ECO:0000256" key="3">
    <source>
        <dbReference type="ARBA" id="ARBA00023284"/>
    </source>
</evidence>
<dbReference type="PANTHER" id="PTHR42852">
    <property type="entry name" value="THIOL:DISULFIDE INTERCHANGE PROTEIN DSBE"/>
    <property type="match status" value="1"/>
</dbReference>
<dbReference type="InterPro" id="IPR013766">
    <property type="entry name" value="Thioredoxin_domain"/>
</dbReference>
<dbReference type="PANTHER" id="PTHR42852:SF18">
    <property type="entry name" value="CHROMOSOME UNDETERMINED SCAFFOLD_47, WHOLE GENOME SHOTGUN SEQUENCE"/>
    <property type="match status" value="1"/>
</dbReference>
<dbReference type="InterPro" id="IPR036249">
    <property type="entry name" value="Thioredoxin-like_sf"/>
</dbReference>
<organism evidence="6 7">
    <name type="scientific">Albidovulum sediminis</name>
    <dbReference type="NCBI Taxonomy" id="3066345"/>
    <lineage>
        <taxon>Bacteria</taxon>
        <taxon>Pseudomonadati</taxon>
        <taxon>Pseudomonadota</taxon>
        <taxon>Alphaproteobacteria</taxon>
        <taxon>Rhodobacterales</taxon>
        <taxon>Paracoccaceae</taxon>
        <taxon>Albidovulum</taxon>
    </lineage>
</organism>
<dbReference type="Pfam" id="PF08534">
    <property type="entry name" value="Redoxin"/>
    <property type="match status" value="1"/>
</dbReference>
<dbReference type="InterPro" id="IPR017937">
    <property type="entry name" value="Thioredoxin_CS"/>
</dbReference>
<evidence type="ECO:0000313" key="7">
    <source>
        <dbReference type="Proteomes" id="UP001205601"/>
    </source>
</evidence>
<dbReference type="EMBL" id="JAOCQF010000003">
    <property type="protein sequence ID" value="MCT8331006.1"/>
    <property type="molecule type" value="Genomic_DNA"/>
</dbReference>
<accession>A0ABT2NQJ9</accession>
<keyword evidence="2" id="KW-0201">Cytochrome c-type biogenesis</keyword>
<dbReference type="InterPro" id="IPR050553">
    <property type="entry name" value="Thioredoxin_ResA/DsbE_sf"/>
</dbReference>
<proteinExistence type="predicted"/>
<evidence type="ECO:0000259" key="5">
    <source>
        <dbReference type="PROSITE" id="PS51352"/>
    </source>
</evidence>
<dbReference type="CDD" id="cd02966">
    <property type="entry name" value="TlpA_like_family"/>
    <property type="match status" value="1"/>
</dbReference>
<reference evidence="7" key="1">
    <citation type="submission" date="2023-07" db="EMBL/GenBank/DDBJ databases">
        <title>Defluviimonas sediminis sp. nov., isolated from mangrove sediment.</title>
        <authorList>
            <person name="Liu L."/>
            <person name="Li J."/>
            <person name="Huang Y."/>
            <person name="Pan J."/>
            <person name="Li M."/>
        </authorList>
    </citation>
    <scope>NUCLEOTIDE SEQUENCE [LARGE SCALE GENOMIC DNA]</scope>
    <source>
        <strain evidence="7">FT324</strain>
    </source>
</reference>
<dbReference type="SUPFAM" id="SSF52833">
    <property type="entry name" value="Thioredoxin-like"/>
    <property type="match status" value="1"/>
</dbReference>
<evidence type="ECO:0000256" key="4">
    <source>
        <dbReference type="SAM" id="SignalP"/>
    </source>
</evidence>
<keyword evidence="4" id="KW-0732">Signal</keyword>
<protein>
    <submittedName>
        <fullName evidence="6">TlpA family protein disulfide reductase</fullName>
    </submittedName>
</protein>
<feature type="chain" id="PRO_5045131375" evidence="4">
    <location>
        <begin position="20"/>
        <end position="184"/>
    </location>
</feature>
<dbReference type="Proteomes" id="UP001205601">
    <property type="component" value="Unassembled WGS sequence"/>
</dbReference>
<evidence type="ECO:0000313" key="6">
    <source>
        <dbReference type="EMBL" id="MCT8331006.1"/>
    </source>
</evidence>
<comment type="subcellular location">
    <subcellularLocation>
        <location evidence="1">Cell envelope</location>
    </subcellularLocation>
</comment>
<gene>
    <name evidence="6" type="ORF">N5I32_15925</name>
</gene>
<dbReference type="InterPro" id="IPR013740">
    <property type="entry name" value="Redoxin"/>
</dbReference>
<feature type="signal peptide" evidence="4">
    <location>
        <begin position="1"/>
        <end position="19"/>
    </location>
</feature>
<dbReference type="PROSITE" id="PS00194">
    <property type="entry name" value="THIOREDOXIN_1"/>
    <property type="match status" value="1"/>
</dbReference>
<evidence type="ECO:0000256" key="1">
    <source>
        <dbReference type="ARBA" id="ARBA00004196"/>
    </source>
</evidence>
<feature type="domain" description="Thioredoxin" evidence="5">
    <location>
        <begin position="39"/>
        <end position="183"/>
    </location>
</feature>
<keyword evidence="7" id="KW-1185">Reference proteome</keyword>
<keyword evidence="3" id="KW-0676">Redox-active center</keyword>
<name>A0ABT2NQJ9_9RHOB</name>
<comment type="caution">
    <text evidence="6">The sequence shown here is derived from an EMBL/GenBank/DDBJ whole genome shotgun (WGS) entry which is preliminary data.</text>
</comment>
<dbReference type="RefSeq" id="WP_261496901.1">
    <property type="nucleotide sequence ID" value="NZ_JAOCQF010000003.1"/>
</dbReference>
<sequence length="184" mass="19526">MRKILSAVLYTALALGANAQTLDTAPAQAAATGGMQKLVFAESPAEAIDAVLLDEAEAEHRVSDWRGKVVLLNFWATWCAPCRAELGSLDRLEAALGGEDFAVLTVATGPNPVPAIRKLFGEEGITNLPILRDPRQQFARSMGVLGLPITVILDREGREIARLIGDAEWDSPEAQAVIAALVAG</sequence>
<dbReference type="PROSITE" id="PS51352">
    <property type="entry name" value="THIOREDOXIN_2"/>
    <property type="match status" value="1"/>
</dbReference>
<evidence type="ECO:0000256" key="2">
    <source>
        <dbReference type="ARBA" id="ARBA00022748"/>
    </source>
</evidence>
<dbReference type="Gene3D" id="3.40.30.10">
    <property type="entry name" value="Glutaredoxin"/>
    <property type="match status" value="1"/>
</dbReference>